<evidence type="ECO:0000256" key="2">
    <source>
        <dbReference type="PIRSR" id="PIRSR600246-2"/>
    </source>
</evidence>
<dbReference type="AlphaFoldDB" id="A0A8H3F3Z7"/>
<evidence type="ECO:0000256" key="1">
    <source>
        <dbReference type="PIRSR" id="PIRSR600246-1"/>
    </source>
</evidence>
<name>A0A8H3F3Z7_9LECA</name>
<dbReference type="PANTHER" id="PTHR10188">
    <property type="entry name" value="L-ASPARAGINASE"/>
    <property type="match status" value="1"/>
</dbReference>
<dbReference type="InterPro" id="IPR000246">
    <property type="entry name" value="Peptidase_T2"/>
</dbReference>
<dbReference type="Pfam" id="PF01112">
    <property type="entry name" value="Asparaginase_2"/>
    <property type="match status" value="1"/>
</dbReference>
<dbReference type="GO" id="GO:0016787">
    <property type="term" value="F:hydrolase activity"/>
    <property type="evidence" value="ECO:0007669"/>
    <property type="project" value="InterPro"/>
</dbReference>
<dbReference type="EMBL" id="CAJPDT010000017">
    <property type="protein sequence ID" value="CAF9916755.1"/>
    <property type="molecule type" value="Genomic_DNA"/>
</dbReference>
<dbReference type="GO" id="GO:0005737">
    <property type="term" value="C:cytoplasm"/>
    <property type="evidence" value="ECO:0007669"/>
    <property type="project" value="TreeGrafter"/>
</dbReference>
<organism evidence="4 5">
    <name type="scientific">Imshaugia aleurites</name>
    <dbReference type="NCBI Taxonomy" id="172621"/>
    <lineage>
        <taxon>Eukaryota</taxon>
        <taxon>Fungi</taxon>
        <taxon>Dikarya</taxon>
        <taxon>Ascomycota</taxon>
        <taxon>Pezizomycotina</taxon>
        <taxon>Lecanoromycetes</taxon>
        <taxon>OSLEUM clade</taxon>
        <taxon>Lecanoromycetidae</taxon>
        <taxon>Lecanorales</taxon>
        <taxon>Lecanorineae</taxon>
        <taxon>Parmeliaceae</taxon>
        <taxon>Imshaugia</taxon>
    </lineage>
</organism>
<evidence type="ECO:0000313" key="5">
    <source>
        <dbReference type="Proteomes" id="UP000664534"/>
    </source>
</evidence>
<feature type="binding site" evidence="2">
    <location>
        <begin position="142"/>
        <end position="145"/>
    </location>
    <ligand>
        <name>substrate</name>
    </ligand>
</feature>
<dbReference type="SUPFAM" id="SSF56235">
    <property type="entry name" value="N-terminal nucleophile aminohydrolases (Ntn hydrolases)"/>
    <property type="match status" value="1"/>
</dbReference>
<sequence>MVTRGFHKRACAVVLVNKVKNPIKLAREMLVRGDEDGSDGHDLSGGGAQGHCCLGGETVEKLAKNWGLEMVEESYFWTRKRWDEHKRGLHELKDEKTFFQSSEWDGQAYLPQGTVGCVALDQYGTMTVATSTGGLTNKLSGRIGDTPTIGAGFWAEEWNHLSPEKRTRQPQDLSSQIPAALNEFANGLRNIVGDCIPNLSGYHNLSSFHELGLGKVDSISSIRAVAMSGTGNGDSFLRLAAARTAGAIVRFSPDRSLASAVNQMAGSGGELERSAGDRWGKTGEGEGGIIGIELADGKGKIIFDFNCGGMFRCWVDDDGKEKVMVFKDEY</sequence>
<dbReference type="InterPro" id="IPR029055">
    <property type="entry name" value="Ntn_hydrolases_N"/>
</dbReference>
<evidence type="ECO:0000313" key="4">
    <source>
        <dbReference type="EMBL" id="CAF9916755.1"/>
    </source>
</evidence>
<dbReference type="OrthoDB" id="2262349at2759"/>
<evidence type="ECO:0000256" key="3">
    <source>
        <dbReference type="PIRSR" id="PIRSR600246-3"/>
    </source>
</evidence>
<gene>
    <name evidence="4" type="ORF">IMSHALPRED_003286</name>
</gene>
<reference evidence="4" key="1">
    <citation type="submission" date="2021-03" db="EMBL/GenBank/DDBJ databases">
        <authorList>
            <person name="Tagirdzhanova G."/>
        </authorList>
    </citation>
    <scope>NUCLEOTIDE SEQUENCE</scope>
</reference>
<keyword evidence="5" id="KW-1185">Reference proteome</keyword>
<evidence type="ECO:0008006" key="6">
    <source>
        <dbReference type="Google" id="ProtNLM"/>
    </source>
</evidence>
<protein>
    <recommendedName>
        <fullName evidence="6">L-asparaginase</fullName>
    </recommendedName>
</protein>
<proteinExistence type="predicted"/>
<dbReference type="Gene3D" id="3.60.20.30">
    <property type="entry name" value="(Glycosyl)asparaginase"/>
    <property type="match status" value="1"/>
</dbReference>
<dbReference type="Proteomes" id="UP000664534">
    <property type="component" value="Unassembled WGS sequence"/>
</dbReference>
<comment type="caution">
    <text evidence="4">The sequence shown here is derived from an EMBL/GenBank/DDBJ whole genome shotgun (WGS) entry which is preliminary data.</text>
</comment>
<feature type="site" description="Cleavage; by autolysis" evidence="3">
    <location>
        <begin position="113"/>
        <end position="114"/>
    </location>
</feature>
<feature type="active site" description="Nucleophile" evidence="1">
    <location>
        <position position="114"/>
    </location>
</feature>
<dbReference type="PANTHER" id="PTHR10188:SF43">
    <property type="entry name" value="ASPARAGINASE (EUROFUNG)"/>
    <property type="match status" value="1"/>
</dbReference>
<accession>A0A8H3F3Z7</accession>
<feature type="binding site" evidence="2">
    <location>
        <begin position="230"/>
        <end position="233"/>
    </location>
    <ligand>
        <name>substrate</name>
    </ligand>
</feature>